<protein>
    <recommendedName>
        <fullName evidence="4">DUF1402 domain-containing protein</fullName>
    </recommendedName>
</protein>
<feature type="chain" id="PRO_5015967686" description="DUF1402 domain-containing protein" evidence="1">
    <location>
        <begin position="25"/>
        <end position="325"/>
    </location>
</feature>
<evidence type="ECO:0008006" key="4">
    <source>
        <dbReference type="Google" id="ProtNLM"/>
    </source>
</evidence>
<dbReference type="OrthoDB" id="7673021at2"/>
<reference evidence="2 3" key="1">
    <citation type="journal article" date="2018" name="Sci. Rep.">
        <title>Rhizobium tumorigenes sp. nov., a novel plant tumorigenic bacterium isolated from cane gall tumors on thornless blackberry.</title>
        <authorList>
            <person name="Kuzmanovi N."/>
            <person name="Smalla K."/>
            <person name="Gronow S."/>
            <person name="PuBawska J."/>
        </authorList>
    </citation>
    <scope>NUCLEOTIDE SEQUENCE [LARGE SCALE GENOMIC DNA]</scope>
    <source>
        <strain evidence="2 3">CCBAU 85046</strain>
    </source>
</reference>
<evidence type="ECO:0000313" key="2">
    <source>
        <dbReference type="EMBL" id="PZM09967.1"/>
    </source>
</evidence>
<dbReference type="RefSeq" id="WP_111162794.1">
    <property type="nucleotide sequence ID" value="NZ_PCDP01000056.1"/>
</dbReference>
<organism evidence="2 3">
    <name type="scientific">Rhizobium tubonense</name>
    <dbReference type="NCBI Taxonomy" id="484088"/>
    <lineage>
        <taxon>Bacteria</taxon>
        <taxon>Pseudomonadati</taxon>
        <taxon>Pseudomonadota</taxon>
        <taxon>Alphaproteobacteria</taxon>
        <taxon>Hyphomicrobiales</taxon>
        <taxon>Rhizobiaceae</taxon>
        <taxon>Rhizobium/Agrobacterium group</taxon>
        <taxon>Rhizobium</taxon>
    </lineage>
</organism>
<keyword evidence="1" id="KW-0732">Signal</keyword>
<dbReference type="Proteomes" id="UP000248925">
    <property type="component" value="Unassembled WGS sequence"/>
</dbReference>
<accession>A0A2W4C9E9</accession>
<dbReference type="EMBL" id="PCDP01000056">
    <property type="protein sequence ID" value="PZM09967.1"/>
    <property type="molecule type" value="Genomic_DNA"/>
</dbReference>
<keyword evidence="3" id="KW-1185">Reference proteome</keyword>
<dbReference type="Pfam" id="PF07182">
    <property type="entry name" value="DUF1402"/>
    <property type="match status" value="1"/>
</dbReference>
<dbReference type="InterPro" id="IPR009842">
    <property type="entry name" value="DUF1402"/>
</dbReference>
<sequence length="325" mass="36092">MFSPAKISAAGLALLLCLGTISYAREVTDVPPGNRNREQPPIPAASAIRAKAFDTTYDDKYAKIMAVLRKDPELISRIKEAAKTYQIDPIHIVGSLVGEHTYNVTIVDNIKMYYVKALAYSQADFAFSYKGAKLQSFVKRPEFAPCDPGLGSAELWECRDEVWDVNFRGKIVDGVQFDNLTFQRAFFQPFYAGQTFGLGQISPLTALEVTDMVHATSGLAKLSPDNPQAIYRDIMDPNRCVIYIAAIVADAIKAYRDQGFEISNNPGLTATLYNVGQPRRRALALRQAADRAGGKKLPEENYYGWLVNEKLQELRGLLQPSLARN</sequence>
<name>A0A2W4C9E9_9HYPH</name>
<evidence type="ECO:0000256" key="1">
    <source>
        <dbReference type="SAM" id="SignalP"/>
    </source>
</evidence>
<gene>
    <name evidence="2" type="ORF">CPY51_24215</name>
</gene>
<proteinExistence type="predicted"/>
<dbReference type="AlphaFoldDB" id="A0A2W4C9E9"/>
<feature type="signal peptide" evidence="1">
    <location>
        <begin position="1"/>
        <end position="24"/>
    </location>
</feature>
<comment type="caution">
    <text evidence="2">The sequence shown here is derived from an EMBL/GenBank/DDBJ whole genome shotgun (WGS) entry which is preliminary data.</text>
</comment>
<evidence type="ECO:0000313" key="3">
    <source>
        <dbReference type="Proteomes" id="UP000248925"/>
    </source>
</evidence>